<feature type="transmembrane region" description="Helical" evidence="1">
    <location>
        <begin position="17"/>
        <end position="38"/>
    </location>
</feature>
<dbReference type="EMBL" id="CP113361">
    <property type="protein sequence ID" value="WAI01073.1"/>
    <property type="molecule type" value="Genomic_DNA"/>
</dbReference>
<organism evidence="2 3">
    <name type="scientific">Methanogenium organophilum</name>
    <dbReference type="NCBI Taxonomy" id="2199"/>
    <lineage>
        <taxon>Archaea</taxon>
        <taxon>Methanobacteriati</taxon>
        <taxon>Methanobacteriota</taxon>
        <taxon>Stenosarchaea group</taxon>
        <taxon>Methanomicrobia</taxon>
        <taxon>Methanomicrobiales</taxon>
        <taxon>Methanomicrobiaceae</taxon>
        <taxon>Methanogenium</taxon>
    </lineage>
</organism>
<dbReference type="GeneID" id="76835781"/>
<dbReference type="RefSeq" id="WP_268186287.1">
    <property type="nucleotide sequence ID" value="NZ_CP113361.1"/>
</dbReference>
<keyword evidence="1" id="KW-0812">Transmembrane</keyword>
<dbReference type="AlphaFoldDB" id="A0A9X9T779"/>
<evidence type="ECO:0000256" key="1">
    <source>
        <dbReference type="SAM" id="Phobius"/>
    </source>
</evidence>
<evidence type="ECO:0000313" key="2">
    <source>
        <dbReference type="EMBL" id="WAI01073.1"/>
    </source>
</evidence>
<sequence length="93" mass="9951">MGVKTIPVILGIQKTRILLSVMNAMGIGIILVLCNGYLSIVETAIIAGIAIYVQSYIILFNGAELSRVLYDLIADGQYLLLGGVMYISTVCIA</sequence>
<protein>
    <submittedName>
        <fullName evidence="2">Uncharacterized protein</fullName>
    </submittedName>
</protein>
<evidence type="ECO:0000313" key="3">
    <source>
        <dbReference type="Proteomes" id="UP001163096"/>
    </source>
</evidence>
<reference evidence="2" key="1">
    <citation type="submission" date="2022-11" db="EMBL/GenBank/DDBJ databases">
        <title>Complete genome sequence of Methanogenium organophilum DSM 3596.</title>
        <authorList>
            <person name="Chen S.-C."/>
            <person name="Lai S.-J."/>
            <person name="You Y.-T."/>
        </authorList>
    </citation>
    <scope>NUCLEOTIDE SEQUENCE</scope>
    <source>
        <strain evidence="2">DSM 3596</strain>
    </source>
</reference>
<keyword evidence="3" id="KW-1185">Reference proteome</keyword>
<keyword evidence="1" id="KW-1133">Transmembrane helix</keyword>
<proteinExistence type="predicted"/>
<accession>A0A9X9T779</accession>
<dbReference type="KEGG" id="mou:OU421_11725"/>
<dbReference type="Proteomes" id="UP001163096">
    <property type="component" value="Chromosome"/>
</dbReference>
<gene>
    <name evidence="2" type="ORF">OU421_11725</name>
</gene>
<feature type="transmembrane region" description="Helical" evidence="1">
    <location>
        <begin position="44"/>
        <end position="63"/>
    </location>
</feature>
<name>A0A9X9T779_METOG</name>
<keyword evidence="1" id="KW-0472">Membrane</keyword>